<reference evidence="2" key="1">
    <citation type="submission" date="2014-03" db="EMBL/GenBank/DDBJ databases">
        <authorList>
            <person name="Aksoy S."/>
            <person name="Warren W."/>
            <person name="Wilson R.K."/>
        </authorList>
    </citation>
    <scope>NUCLEOTIDE SEQUENCE [LARGE SCALE GENOMIC DNA]</scope>
    <source>
        <strain evidence="2">IAEA</strain>
    </source>
</reference>
<evidence type="ECO:0000313" key="2">
    <source>
        <dbReference type="Proteomes" id="UP000091820"/>
    </source>
</evidence>
<organism evidence="1 2">
    <name type="scientific">Glossina brevipalpis</name>
    <dbReference type="NCBI Taxonomy" id="37001"/>
    <lineage>
        <taxon>Eukaryota</taxon>
        <taxon>Metazoa</taxon>
        <taxon>Ecdysozoa</taxon>
        <taxon>Arthropoda</taxon>
        <taxon>Hexapoda</taxon>
        <taxon>Insecta</taxon>
        <taxon>Pterygota</taxon>
        <taxon>Neoptera</taxon>
        <taxon>Endopterygota</taxon>
        <taxon>Diptera</taxon>
        <taxon>Brachycera</taxon>
        <taxon>Muscomorpha</taxon>
        <taxon>Hippoboscoidea</taxon>
        <taxon>Glossinidae</taxon>
        <taxon>Glossina</taxon>
    </lineage>
</organism>
<dbReference type="AlphaFoldDB" id="A0A1A9WJG4"/>
<dbReference type="Proteomes" id="UP000091820">
    <property type="component" value="Unassembled WGS sequence"/>
</dbReference>
<proteinExistence type="predicted"/>
<evidence type="ECO:0000313" key="1">
    <source>
        <dbReference type="EnsemblMetazoa" id="GBRI021980-PA"/>
    </source>
</evidence>
<reference evidence="1" key="2">
    <citation type="submission" date="2020-05" db="UniProtKB">
        <authorList>
            <consortium name="EnsemblMetazoa"/>
        </authorList>
    </citation>
    <scope>IDENTIFICATION</scope>
    <source>
        <strain evidence="1">IAEA</strain>
    </source>
</reference>
<accession>A0A1A9WJG4</accession>
<dbReference type="VEuPathDB" id="VectorBase:GBRI021980"/>
<protein>
    <submittedName>
        <fullName evidence="1">Uncharacterized protein</fullName>
    </submittedName>
</protein>
<name>A0A1A9WJG4_9MUSC</name>
<keyword evidence="2" id="KW-1185">Reference proteome</keyword>
<dbReference type="EnsemblMetazoa" id="GBRI021980-RA">
    <property type="protein sequence ID" value="GBRI021980-PA"/>
    <property type="gene ID" value="GBRI021980"/>
</dbReference>
<sequence>MKLENLAHICKKSKGGCPLDFNVLHILNYYWTWGNFLSIPTLYCSHMQITYHKSTYNVISQKEYLVLRQDSFLFLFSPFNYNSILSCLQLLSLIRKIENSKYFLVAIVIDKSIDDVTFHFINGHMCIYLHKTHGQFQRPHLLAAKIIAWKQQNCSSMNNRRVVAAVPPTLVLELGALLEAEEAPPISLAIFLSKDILPVGNQLPVISSFEFAGICTVSVGLVFMSDATEEAPFVSSPLLYFFV</sequence>